<dbReference type="Gene3D" id="1.10.1200.10">
    <property type="entry name" value="ACP-like"/>
    <property type="match status" value="3"/>
</dbReference>
<evidence type="ECO:0000256" key="4">
    <source>
        <dbReference type="ARBA" id="ARBA00022737"/>
    </source>
</evidence>
<dbReference type="InterPro" id="IPR010060">
    <property type="entry name" value="NRPS_synth"/>
</dbReference>
<dbReference type="EMBL" id="JACJID010000001">
    <property type="protein sequence ID" value="MBA8924143.1"/>
    <property type="molecule type" value="Genomic_DNA"/>
</dbReference>
<dbReference type="Pfam" id="PF13193">
    <property type="entry name" value="AMP-binding_C"/>
    <property type="match status" value="3"/>
</dbReference>
<dbReference type="NCBIfam" id="NF003417">
    <property type="entry name" value="PRK04813.1"/>
    <property type="match status" value="6"/>
</dbReference>
<keyword evidence="3" id="KW-0597">Phosphoprotein</keyword>
<dbReference type="InterPro" id="IPR006162">
    <property type="entry name" value="Ppantetheine_attach_site"/>
</dbReference>
<accession>A0ABR6BB84</accession>
<dbReference type="InterPro" id="IPR045851">
    <property type="entry name" value="AMP-bd_C_sf"/>
</dbReference>
<feature type="domain" description="Carrier" evidence="6">
    <location>
        <begin position="4364"/>
        <end position="4438"/>
    </location>
</feature>
<proteinExistence type="predicted"/>
<feature type="domain" description="Carrier" evidence="6">
    <location>
        <begin position="1936"/>
        <end position="2010"/>
    </location>
</feature>
<dbReference type="InterPro" id="IPR020806">
    <property type="entry name" value="PKS_PP-bd"/>
</dbReference>
<dbReference type="Gene3D" id="3.30.300.30">
    <property type="match status" value="4"/>
</dbReference>
<dbReference type="SUPFAM" id="SSF56801">
    <property type="entry name" value="Acetyl-CoA synthetase-like"/>
    <property type="match status" value="4"/>
</dbReference>
<dbReference type="InterPro" id="IPR020845">
    <property type="entry name" value="AMP-binding_CS"/>
</dbReference>
<comment type="caution">
    <text evidence="7">The sequence shown here is derived from an EMBL/GenBank/DDBJ whole genome shotgun (WGS) entry which is preliminary data.</text>
</comment>
<comment type="cofactor">
    <cofactor evidence="1">
        <name>pantetheine 4'-phosphate</name>
        <dbReference type="ChEBI" id="CHEBI:47942"/>
    </cofactor>
</comment>
<dbReference type="Gene3D" id="3.40.50.1820">
    <property type="entry name" value="alpha/beta hydrolase"/>
    <property type="match status" value="1"/>
</dbReference>
<dbReference type="Pfam" id="PF00550">
    <property type="entry name" value="PP-binding"/>
    <property type="match status" value="4"/>
</dbReference>
<evidence type="ECO:0000256" key="3">
    <source>
        <dbReference type="ARBA" id="ARBA00022553"/>
    </source>
</evidence>
<name>A0ABR6BB84_9PSEU</name>
<dbReference type="Gene3D" id="3.40.50.12780">
    <property type="entry name" value="N-terminal domain of ligase-like"/>
    <property type="match status" value="4"/>
</dbReference>
<dbReference type="InterPro" id="IPR010071">
    <property type="entry name" value="AA_adenyl_dom"/>
</dbReference>
<sequence>MTRAGLEDVLPLTPLQEGMFFLSSFDRGERDVYTVQLRFELAGAVDAAALRAAAQALLDRHANLRVAITATGVDRPVQLVMRRVEVPFTELPAADRAEVEAIVERDRHTRFDVETPPLIRFTLVHLGAEEHHLLLTHHHLLMDGWSGPLLGRDLFALYGSKGDPSVLPRVRPYRNYLAWLHAQDKQAARAAWSAALSEVDGPTLLAPEGLGKSPVAAERIRHRLSIEDSESLANFARGRGVTLNALVQAAWALVLGRATGRHDVVFGATVHGRPADLPGAHDMVGLFINTVPARITLRPAEPVGEFLRRVQSEQAGLLDHQHLGLAEIQQLVGGRELFDSLVVFESYPVDEQELVRQQNEAGLDVRAVTTQDAVHYPVSLIVVPGKQLELACGHRADLVPVARAEQLLHSVVGVLLALAANPDQAVGRLPLLPAELADTVLTSWNDTDHQLTGATLPQLFAEQVRRTPDAPAVLAEAARWSFAELDEQVARFAGALAARGVSAGDLVAVSLPRSAELIAVLYAVHRLGAAYLPIDPDYPAQRVQFMIEDARPALVVTPEFLAERAEPVTRSAPVTAEHPAYVIYTSGSTGRPKGVVVPHGAIANRLRWFADACRPGPADRFVQKTPISFDVSVPELFWPAYTGQPLVIARPEGHRDPAYLAELVEREAVTVLHFVPSMLAAFLAEPTASRAKSLRTVLCSGEALPAEHVLRAREVLPAANLVNLYGPTEAAVDVTAWDTTPEDGSRQVPIGAPVWNTRTYVLDSALRPVAPGEPGELYLVGTQLATGYLGRPGLTAQRFVANPFGGGRMYRTGDLAMWNADGTLAYLGRTDHQVKVRGFRVELGEVEHALLAVSDVDSAAVIVREDTLVGYVTPQRVDTEGARRELAQSLPAHMVPSIIVALEALPVTANGKLDRAALPEPGRALGGVRREPRTAAEQLITELFAAVLGVPRVFADEDFLALGGHSLLAIKLVAGLRSALRVDVSPRTVFDHPTPAALAAALDEAPAARPALVAGPRPEFVPLSASQRQLWFLHRVDGPNATYNLPLVWRLRGPLDHEALRSALGDVAGRHEVLRTIFPDRDGVPYQHVLPPAPVDCPVVDATEEDLPGRLTEAIGYGFALDSEPPMRPTLFRLGADNHVLVLLLHHIAGDEWSSHPLRRDLFAAYEARLRGGAPQWDVLPVQYADFALWQDDQQLITEQAEFWLRELAGLPERIELPADLSRPPVAGQHGDAVEFELPVQVAERLRELATQSGATQFMLAQAAVAALLHLMGAGEDIPLGTQVAGRGDSALDELVGFFTNTIVLRTDLAGRPTFRALIDRVRSTDLAAFAHQDLPFDRLVDRLQPQRSLAHHPLFQVGIAYQHAEVEAERYGELTVAPHRVHFPVAKFDLDFEFVTLGPGRVSGAVLYRTDLFTRPAAQRIADWLVRLLTELAANPDRPIASVELLSTTDRDLLLSQGRGEPFTGRHTISELFAEAVTRYPDVDAVCGADRALTYRQLDAASTELAAELAGHGVVPGERVLVALDRGVDAVVTLLAVAKTGATYLPLAPSAPAARRAEIIADAEPIVEITAGGVTVLGGSSPAPSAAYLIYTSGSTGKPKGVLVSHAGVESLVHTAVHAYGAGPGARVLQFTSPAFDVYLEELAMSVLSGGTLHIPGEQERLGAALAEFARRHDLTHVDLPPAALEALPDNGLPATTTIVVGSDKVPAELVARWSPGRELFNAYGPTETTVNATVWACPASFDGRVLIGRPDTARTLYVLDDQLRPSHTGELYVGGDALALGYWRAPKATAERFVANPFDGGRMYRTGDRVRWTADGDVEFLGRVDAQLKIRGFRIEPAEVEAALTALPGVSLAAVVAREDGGPRRLVGYVVAAEDHEPDGTELRRQLGATLPDYLVPAAIVPLSTLPLNNSGKIDRRALSTADWSAPRESAGRALDTEAEHAIAAAFRGVLGLTEVGADAGFFALGGDSISSIQVVSRLRSSGWRITARQVFEHQTITELAAVAERLEPQAAPQPRAEHGTVWPLAPLQEGLLYLNQLESDVYLVQQVFTLRGELDPELLRRCLHAMLERYPNLRAGFTLSETSRPVQFIPERVDLPWQHLELSEVEFERLLAEDRAERFDLANPPLMRATTVRFADGTHRLVLTHHHILMDGWSGPLFGRELFVLYGNGGDTAVLPPAPDYRDYLDWLAKQDRAETAKAWRDALSDVDEPTLVGASDQPVRELRLELPEGVGELAREHGLTVNTVVQALWALTLAAETGRSDVVFGTTVHGRPAELDGAERMVGLFINTVPVRVRLRPEEPLAELLARIQVEQARLLDHQHAGLADIQRAAGTGELFDTLVVFESYPIDEAALAEAERQAGLAVTGLSERDETHYPLTLLVAPGERLAVTLRYRQDVTRFASRLRAVAEWLPQGGTTAVGRAEFLTADERASVVHAWNDTAHEVPTAMLPELFAAQAARTPQAVALVAGEGEWTYAQFAARVHELAAAMQAQGVGPETVVAVALPRSVDLVAALHAVQLCGGAYLPVDPGLPADRIEFMLADAEPALVVTPEWLSDVDGWSAFTPVRVLPDSAAYVLYTSGSTGRPKGVMVSHSAIVNRLLWMAEQYGFGPDTRTLQKTPASFDVSVWELFLPLITGGTLVVAGPEAHRDPAQLAAVIRSARVDTVHFVPSMLAAFLAEPSAIGLGLRRVVCSGEALPADLALRARDVLGVAVHNLYGPTEAAVDVTAWDTAAEDGSRPVPIGRPVWNTRTYVLDSALRPVAPGVPGELYLAGSQLARGYLRRSGLTAERFVANPFGGGRMYRTGDLAMWNADGTLAYLGRTDHQVKLRGQRIELGEVEHALRQVQDVTAAAVLVHNESQLVGYVTGLVDGEQVRAHLVEHLPSAMVPAAVIVLAELPLTPSGKLDRKALPAPDFAAHAEDLAPSGPVETAIAAAIGAVLDLEWVGATADFFRLGGDSISSLQLIARLRKAGYQLTPREVFEHRTPAALAVIARTTGEAPARTSARTGVVPLLPVMESLRDLGGDTSRFSQSMLLRTPAGATLPQIASLLDAVLDAHDALRARLEPGWVYRIRPQGSVSAADLLRSADQGIREEFAAAIEELDPAAGVMLRAVWFDAGREPGRLLLVAHHLVVDGVSWRILMDDLAEGWAAIQRGGLPALAPATTSLLDWAQALREPRWAEHAERWQEVLAGNALLGNKSALDPAVHKRSTVDKCSVELPVELTEQLLTSLPAAAHAGVQDVLLTALALAVSRWRAARGLSDADGLVIDLEGHGRDEHLVPGTDLSRTVGWFTSVYPARIGGVSGDAVAWLKAVKEQLRSLPEAITFGVLDLPDASPRTILFNYLGRLGGGAAAENWAPAEESRLLDGSADLVTPVSHPLEINAVTVRHEEGSRLHGEFAFVRDLFSEQEIRELAEGWQSALAELAESVREPFHTPSDFPLVQIDQSDVDELLGVADVLPLSPLQEGMLFQASFDTEGEDVYSVAYAYDLTGPVIPARLRAAGEALLARHDNLRVSFRQLRSGVTVQVVPEYVDLPWQVVQDVDVEQFTTEFATSRFDLAQAPALRMALIRISPTRHRLLLAHHHILADGWSGPLLAEELFALYGTGALPPVRPYVEHLRWLAAQDPSAAQQAWRKALTGLDGPTLLVPAAEPRAVTRPERASTELSPELTARVEALARRLGATTSTLVNVAWALVLGQLTGRSDVVFGATVHGRPADLPGAERMIGLFINTVPVRVRVDLAEPFAALLRRVNGEQVGLLDHQHVGLTQIQRWAGTGELFDTLVVFESYPVDNAQLASTEAAAGITVDAVTGTDATHYPLTLVVVPGERLSLGLDYRPGVADAATVLARLTEVLTEVTANPGVLVGRIPLTIPGEPQGAEVSVEPTTLPELFAAQVAATPQAVAITSDGRSLTYAEFEDLVGRIAAGLDVATGSLVGVSLPRSIEMVAVLYAVHRCGAAYVPIDPSYPAARREFLASDSAPAVLVTPETLPALLAGAERKPLVTVPDTAPAYVIYTSGSTGQPKGVVVGHRAVVNRLRWMAAEYGFGAGQRTLQKTPISFDVSVWELFLPLITGGTLVVADPEAHRDPARLAELIRAERVDTVHFVPSMLRPFLAEPAVDGLPLRRVVCSGEALPGDLVDAVRNMLRDAQLHNLYGPTEAAVDVTYHDTSQDDPGRPVPLGRPVWNTGVQVLDPALRPVPRGCVGELYLSGVQLAHGYLRRPGLTASRFVAGPDGTRLYRTGDLGRRRPDGVLEYLGRTDDQVKIRGLRVELGEVAAALAVLPGVTGAEVLADGDTGLVGYLTGDRRPAAEIRADLRAALPEQLVPGAFVWLDEFPLTPNGKLDRAALPKPDHAAEVGAVEPRTETERVLAACTAEVLDLARVGVLDDFFALGGDSIRSLHLVGRARGAGLRITPRQVFELRTVAALAEVAEAVAQEQPPVDEQPLIELDEDEFAEFSGDWSVS</sequence>
<dbReference type="SMART" id="SM00823">
    <property type="entry name" value="PKS_PP"/>
    <property type="match status" value="4"/>
</dbReference>
<dbReference type="Pfam" id="PF00668">
    <property type="entry name" value="Condensation"/>
    <property type="match status" value="5"/>
</dbReference>
<dbReference type="InterPro" id="IPR025110">
    <property type="entry name" value="AMP-bd_C"/>
</dbReference>
<dbReference type="RefSeq" id="WP_182836615.1">
    <property type="nucleotide sequence ID" value="NZ_BAAABQ010000079.1"/>
</dbReference>
<evidence type="ECO:0000256" key="2">
    <source>
        <dbReference type="ARBA" id="ARBA00022450"/>
    </source>
</evidence>
<dbReference type="CDD" id="cd19540">
    <property type="entry name" value="LCL_NRPS-like"/>
    <property type="match status" value="1"/>
</dbReference>
<dbReference type="CDD" id="cd05930">
    <property type="entry name" value="A_NRPS"/>
    <property type="match status" value="2"/>
</dbReference>
<keyword evidence="4" id="KW-0677">Repeat</keyword>
<dbReference type="PROSITE" id="PS00012">
    <property type="entry name" value="PHOSPHOPANTETHEINE"/>
    <property type="match status" value="4"/>
</dbReference>
<dbReference type="SUPFAM" id="SSF47336">
    <property type="entry name" value="ACP-like"/>
    <property type="match status" value="4"/>
</dbReference>
<evidence type="ECO:0000259" key="6">
    <source>
        <dbReference type="PROSITE" id="PS50075"/>
    </source>
</evidence>
<evidence type="ECO:0000256" key="1">
    <source>
        <dbReference type="ARBA" id="ARBA00001957"/>
    </source>
</evidence>
<keyword evidence="2" id="KW-0596">Phosphopantetheine</keyword>
<dbReference type="PANTHER" id="PTHR45527:SF1">
    <property type="entry name" value="FATTY ACID SYNTHASE"/>
    <property type="match status" value="1"/>
</dbReference>
<dbReference type="CDD" id="cd17646">
    <property type="entry name" value="A_NRPS_AB3403-like"/>
    <property type="match status" value="2"/>
</dbReference>
<dbReference type="NCBIfam" id="TIGR01733">
    <property type="entry name" value="AA-adenyl-dom"/>
    <property type="match status" value="3"/>
</dbReference>
<keyword evidence="8" id="KW-1185">Reference proteome</keyword>
<dbReference type="InterPro" id="IPR001242">
    <property type="entry name" value="Condensation_dom"/>
</dbReference>
<protein>
    <submittedName>
        <fullName evidence="7">Amino acid adenylation domain-containing protein/non-ribosomal peptide synthase protein (TIGR01720 family)</fullName>
    </submittedName>
</protein>
<dbReference type="Gene3D" id="3.30.559.30">
    <property type="entry name" value="Nonribosomal peptide synthetase, condensation domain"/>
    <property type="match status" value="5"/>
</dbReference>
<dbReference type="InterPro" id="IPR029058">
    <property type="entry name" value="AB_hydrolase_fold"/>
</dbReference>
<evidence type="ECO:0000256" key="5">
    <source>
        <dbReference type="ARBA" id="ARBA00023194"/>
    </source>
</evidence>
<dbReference type="PANTHER" id="PTHR45527">
    <property type="entry name" value="NONRIBOSOMAL PEPTIDE SYNTHETASE"/>
    <property type="match status" value="1"/>
</dbReference>
<dbReference type="InterPro" id="IPR000873">
    <property type="entry name" value="AMP-dep_synth/lig_dom"/>
</dbReference>
<feature type="domain" description="Carrier" evidence="6">
    <location>
        <begin position="2926"/>
        <end position="3000"/>
    </location>
</feature>
<dbReference type="PROSITE" id="PS50075">
    <property type="entry name" value="CARRIER"/>
    <property type="match status" value="4"/>
</dbReference>
<feature type="domain" description="Carrier" evidence="6">
    <location>
        <begin position="931"/>
        <end position="1006"/>
    </location>
</feature>
<dbReference type="InterPro" id="IPR009081">
    <property type="entry name" value="PP-bd_ACP"/>
</dbReference>
<dbReference type="InterPro" id="IPR042099">
    <property type="entry name" value="ANL_N_sf"/>
</dbReference>
<dbReference type="PROSITE" id="PS00455">
    <property type="entry name" value="AMP_BINDING"/>
    <property type="match status" value="4"/>
</dbReference>
<gene>
    <name evidence="7" type="ORF">BC739_001340</name>
</gene>
<dbReference type="Proteomes" id="UP000517916">
    <property type="component" value="Unassembled WGS sequence"/>
</dbReference>
<dbReference type="SUPFAM" id="SSF52777">
    <property type="entry name" value="CoA-dependent acyltransferases"/>
    <property type="match status" value="10"/>
</dbReference>
<dbReference type="InterPro" id="IPR036736">
    <property type="entry name" value="ACP-like_sf"/>
</dbReference>
<evidence type="ECO:0000313" key="7">
    <source>
        <dbReference type="EMBL" id="MBA8924143.1"/>
    </source>
</evidence>
<dbReference type="Pfam" id="PF00501">
    <property type="entry name" value="AMP-binding"/>
    <property type="match status" value="5"/>
</dbReference>
<dbReference type="NCBIfam" id="TIGR01720">
    <property type="entry name" value="NRPS-para261"/>
    <property type="match status" value="1"/>
</dbReference>
<organism evidence="7 8">
    <name type="scientific">Kutzneria viridogrisea</name>
    <dbReference type="NCBI Taxonomy" id="47990"/>
    <lineage>
        <taxon>Bacteria</taxon>
        <taxon>Bacillati</taxon>
        <taxon>Actinomycetota</taxon>
        <taxon>Actinomycetes</taxon>
        <taxon>Pseudonocardiales</taxon>
        <taxon>Pseudonocardiaceae</taxon>
        <taxon>Kutzneria</taxon>
    </lineage>
</organism>
<dbReference type="CDD" id="cd19543">
    <property type="entry name" value="DCL_NRPS"/>
    <property type="match status" value="2"/>
</dbReference>
<dbReference type="InterPro" id="IPR023213">
    <property type="entry name" value="CAT-like_dom_sf"/>
</dbReference>
<reference evidence="7 8" key="1">
    <citation type="submission" date="2020-08" db="EMBL/GenBank/DDBJ databases">
        <title>Genomic Encyclopedia of Archaeal and Bacterial Type Strains, Phase II (KMG-II): from individual species to whole genera.</title>
        <authorList>
            <person name="Goeker M."/>
        </authorList>
    </citation>
    <scope>NUCLEOTIDE SEQUENCE [LARGE SCALE GENOMIC DNA]</scope>
    <source>
        <strain evidence="7 8">DSM 43850</strain>
    </source>
</reference>
<dbReference type="Gene3D" id="3.30.559.10">
    <property type="entry name" value="Chloramphenicol acetyltransferase-like domain"/>
    <property type="match status" value="5"/>
</dbReference>
<keyword evidence="5" id="KW-0045">Antibiotic biosynthesis</keyword>
<evidence type="ECO:0000313" key="8">
    <source>
        <dbReference type="Proteomes" id="UP000517916"/>
    </source>
</evidence>